<keyword evidence="1" id="KW-0227">DNA damage</keyword>
<comment type="caution">
    <text evidence="6">The sequence shown here is derived from an EMBL/GenBank/DDBJ whole genome shotgun (WGS) entry which is preliminary data.</text>
</comment>
<proteinExistence type="predicted"/>
<keyword evidence="3" id="KW-0234">DNA repair</keyword>
<evidence type="ECO:0000256" key="2">
    <source>
        <dbReference type="ARBA" id="ARBA00022806"/>
    </source>
</evidence>
<name>A0ABR4WYR4_9ACTN</name>
<keyword evidence="2" id="KW-0067">ATP-binding</keyword>
<keyword evidence="7" id="KW-1185">Reference proteome</keyword>
<protein>
    <recommendedName>
        <fullName evidence="5">PD-(D/E)XK endonuclease-like domain-containing protein</fullName>
    </recommendedName>
</protein>
<gene>
    <name evidence="6" type="ORF">IL38_24020</name>
</gene>
<evidence type="ECO:0000256" key="3">
    <source>
        <dbReference type="ARBA" id="ARBA00023204"/>
    </source>
</evidence>
<keyword evidence="2" id="KW-0347">Helicase</keyword>
<accession>A0ABR4WYR4</accession>
<reference evidence="6 7" key="1">
    <citation type="journal article" date="2014" name="PLoS ONE">
        <title>Identification and Characterization of a New Erythromycin Biosynthetic Gene Cluster in Actinopolyspora erythraea YIM90600, a Novel Erythronolide-Producing Halophilic Actinomycete Isolated from Salt Field.</title>
        <authorList>
            <person name="Chen D."/>
            <person name="Feng J."/>
            <person name="Huang L."/>
            <person name="Zhang Q."/>
            <person name="Wu J."/>
            <person name="Zhu X."/>
            <person name="Duan Y."/>
            <person name="Xu Z."/>
        </authorList>
    </citation>
    <scope>NUCLEOTIDE SEQUENCE [LARGE SCALE GENOMIC DNA]</scope>
    <source>
        <strain evidence="6 7">YIM90600</strain>
    </source>
</reference>
<dbReference type="InterPro" id="IPR011604">
    <property type="entry name" value="PDDEXK-like_dom_sf"/>
</dbReference>
<keyword evidence="2" id="KW-0547">Nucleotide-binding</keyword>
<evidence type="ECO:0000256" key="1">
    <source>
        <dbReference type="ARBA" id="ARBA00022763"/>
    </source>
</evidence>
<dbReference type="Gene3D" id="3.90.320.10">
    <property type="match status" value="1"/>
</dbReference>
<dbReference type="RefSeq" id="WP_043578885.1">
    <property type="nucleotide sequence ID" value="NZ_KN214181.1"/>
</dbReference>
<sequence length="346" mass="37372">MTSTHTDPPTGADDAASRVTEALAAAFRAFTADQQQARDEWALSMSGLGACARQGAYRVAETPASDEVPYGEKRPANLGTMQHAGLLPYLAAHLDAEYERTVCLTAAGLQIRGTADLYWPGGRMVLDLKTVGQHRLSKLRSSTWQAHRLQVAGYALAVHQEGLPVRWVAWLYMDRASGQERVAVEPLTPELAHAVLERAAAIGTYALDPDTAPREERGPGLSYACDECPWLRRCWGDDAAPGETGAQRIVARDDDGVAAAVAAYDAARSREKEAREAKEFARVALSQAAGGHYGDWELTWSQPAEETDVSAALELLRQAGIPPPVKAGSPSIRIRPARADHGRKRS</sequence>
<dbReference type="Proteomes" id="UP000029737">
    <property type="component" value="Unassembled WGS sequence"/>
</dbReference>
<dbReference type="EMBL" id="JPMV01000046">
    <property type="protein sequence ID" value="KGI79368.1"/>
    <property type="molecule type" value="Genomic_DNA"/>
</dbReference>
<evidence type="ECO:0000313" key="6">
    <source>
        <dbReference type="EMBL" id="KGI79368.1"/>
    </source>
</evidence>
<evidence type="ECO:0000313" key="7">
    <source>
        <dbReference type="Proteomes" id="UP000029737"/>
    </source>
</evidence>
<feature type="domain" description="PD-(D/E)XK endonuclease-like" evidence="5">
    <location>
        <begin position="68"/>
        <end position="234"/>
    </location>
</feature>
<dbReference type="InterPro" id="IPR038726">
    <property type="entry name" value="PDDEXK_AddAB-type"/>
</dbReference>
<dbReference type="Pfam" id="PF12705">
    <property type="entry name" value="PDDEXK_1"/>
    <property type="match status" value="1"/>
</dbReference>
<keyword evidence="2" id="KW-0378">Hydrolase</keyword>
<organism evidence="6 7">
    <name type="scientific">Actinopolyspora erythraea</name>
    <dbReference type="NCBI Taxonomy" id="414996"/>
    <lineage>
        <taxon>Bacteria</taxon>
        <taxon>Bacillati</taxon>
        <taxon>Actinomycetota</taxon>
        <taxon>Actinomycetes</taxon>
        <taxon>Actinopolysporales</taxon>
        <taxon>Actinopolysporaceae</taxon>
        <taxon>Actinopolyspora</taxon>
    </lineage>
</organism>
<evidence type="ECO:0000256" key="4">
    <source>
        <dbReference type="SAM" id="MobiDB-lite"/>
    </source>
</evidence>
<evidence type="ECO:0000259" key="5">
    <source>
        <dbReference type="Pfam" id="PF12705"/>
    </source>
</evidence>
<feature type="region of interest" description="Disordered" evidence="4">
    <location>
        <begin position="321"/>
        <end position="346"/>
    </location>
</feature>